<organism evidence="4 5">
    <name type="scientific">Desmophyllum pertusum</name>
    <dbReference type="NCBI Taxonomy" id="174260"/>
    <lineage>
        <taxon>Eukaryota</taxon>
        <taxon>Metazoa</taxon>
        <taxon>Cnidaria</taxon>
        <taxon>Anthozoa</taxon>
        <taxon>Hexacorallia</taxon>
        <taxon>Scleractinia</taxon>
        <taxon>Caryophylliina</taxon>
        <taxon>Caryophylliidae</taxon>
        <taxon>Desmophyllum</taxon>
    </lineage>
</organism>
<dbReference type="InterPro" id="IPR007110">
    <property type="entry name" value="Ig-like_dom"/>
</dbReference>
<dbReference type="Gene3D" id="2.60.40.10">
    <property type="entry name" value="Immunoglobulins"/>
    <property type="match status" value="1"/>
</dbReference>
<evidence type="ECO:0000256" key="2">
    <source>
        <dbReference type="ARBA" id="ARBA00023170"/>
    </source>
</evidence>
<accession>A0A9W9YJW2</accession>
<evidence type="ECO:0000313" key="5">
    <source>
        <dbReference type="Proteomes" id="UP001163046"/>
    </source>
</evidence>
<name>A0A9W9YJW2_9CNID</name>
<dbReference type="SUPFAM" id="SSF48726">
    <property type="entry name" value="Immunoglobulin"/>
    <property type="match status" value="1"/>
</dbReference>
<dbReference type="GO" id="GO:0007166">
    <property type="term" value="P:cell surface receptor signaling pathway"/>
    <property type="evidence" value="ECO:0007669"/>
    <property type="project" value="TreeGrafter"/>
</dbReference>
<reference evidence="4" key="1">
    <citation type="submission" date="2023-01" db="EMBL/GenBank/DDBJ databases">
        <title>Genome assembly of the deep-sea coral Lophelia pertusa.</title>
        <authorList>
            <person name="Herrera S."/>
            <person name="Cordes E."/>
        </authorList>
    </citation>
    <scope>NUCLEOTIDE SEQUENCE</scope>
    <source>
        <strain evidence="4">USNM1676648</strain>
        <tissue evidence="4">Polyp</tissue>
    </source>
</reference>
<dbReference type="Pfam" id="PF13927">
    <property type="entry name" value="Ig_3"/>
    <property type="match status" value="1"/>
</dbReference>
<keyword evidence="2" id="KW-0675">Receptor</keyword>
<evidence type="ECO:0000259" key="3">
    <source>
        <dbReference type="PROSITE" id="PS50835"/>
    </source>
</evidence>
<gene>
    <name evidence="4" type="ORF">OS493_030201</name>
</gene>
<comment type="caution">
    <text evidence="4">The sequence shown here is derived from an EMBL/GenBank/DDBJ whole genome shotgun (WGS) entry which is preliminary data.</text>
</comment>
<evidence type="ECO:0000313" key="4">
    <source>
        <dbReference type="EMBL" id="KAJ7354784.1"/>
    </source>
</evidence>
<dbReference type="AlphaFoldDB" id="A0A9W9YJW2"/>
<dbReference type="SMART" id="SM00408">
    <property type="entry name" value="IGc2"/>
    <property type="match status" value="1"/>
</dbReference>
<feature type="domain" description="Ig-like" evidence="3">
    <location>
        <begin position="46"/>
        <end position="145"/>
    </location>
</feature>
<protein>
    <recommendedName>
        <fullName evidence="3">Ig-like domain-containing protein</fullName>
    </recommendedName>
</protein>
<dbReference type="InterPro" id="IPR003599">
    <property type="entry name" value="Ig_sub"/>
</dbReference>
<proteinExistence type="inferred from homology"/>
<dbReference type="InterPro" id="IPR013783">
    <property type="entry name" value="Ig-like_fold"/>
</dbReference>
<keyword evidence="5" id="KW-1185">Reference proteome</keyword>
<dbReference type="InterPro" id="IPR058808">
    <property type="entry name" value="GAIN_ADGRA2/3"/>
</dbReference>
<dbReference type="GO" id="GO:0005886">
    <property type="term" value="C:plasma membrane"/>
    <property type="evidence" value="ECO:0007669"/>
    <property type="project" value="TreeGrafter"/>
</dbReference>
<dbReference type="CDD" id="cd00096">
    <property type="entry name" value="Ig"/>
    <property type="match status" value="1"/>
</dbReference>
<comment type="similarity">
    <text evidence="1">Belongs to the G-protein coupled receptor 2 family. Adhesion G-protein coupled receptor (ADGR) subfamily.</text>
</comment>
<dbReference type="InterPro" id="IPR003598">
    <property type="entry name" value="Ig_sub2"/>
</dbReference>
<dbReference type="InterPro" id="IPR051963">
    <property type="entry name" value="Adhesion_GPCR_A"/>
</dbReference>
<evidence type="ECO:0000256" key="1">
    <source>
        <dbReference type="ARBA" id="ARBA00007343"/>
    </source>
</evidence>
<dbReference type="Pfam" id="PF26588">
    <property type="entry name" value="GAIN_ADGRA3"/>
    <property type="match status" value="1"/>
</dbReference>
<dbReference type="InterPro" id="IPR036179">
    <property type="entry name" value="Ig-like_dom_sf"/>
</dbReference>
<dbReference type="EMBL" id="MU827333">
    <property type="protein sequence ID" value="KAJ7354784.1"/>
    <property type="molecule type" value="Genomic_DNA"/>
</dbReference>
<dbReference type="PANTHER" id="PTHR45930:SF4">
    <property type="entry name" value="ADHESION G PROTEIN-COUPLED RECEPTOR A3"/>
    <property type="match status" value="1"/>
</dbReference>
<sequence>MTKLRNDDGNQLNVQGRCDRPFRMKDDKIRDLNKKEMVCDKLLELPVMSFGPQGDQIAFKGDSYVFECNSSWIPGTQITWYKDNKLITVDPKNKRRNILFKFDPDKVIISTALDIKQLTVEDSGFYSCNVTHKGGYLHLSTSHLAIIPSDAKFCRAASTETDRGTFHWHHTAARGFAFLPCPVGVMSSLLDHMGDEIMARRNCSLEGVWMAVEAQPCAHANAITRALHDLKQKTVNDTTVASVSQKLLNISKQARDYSDPLDVVYAAKVVEKLVQVIGSDKIDQDFCHSDPVQPSLLFSLGIPYDGAAFITICAVCFAILLNQNLVDTISNIMETDVALLQEAQRRSKACSSMVIRLDLLATRFLMDLLHDVAFVSKNFAVYVVADLAK</sequence>
<dbReference type="PANTHER" id="PTHR45930">
    <property type="entry name" value="G-PROTEIN COUPLED RECEPTOR 124-LIKE PROTEIN"/>
    <property type="match status" value="1"/>
</dbReference>
<dbReference type="PROSITE" id="PS50835">
    <property type="entry name" value="IG_LIKE"/>
    <property type="match status" value="1"/>
</dbReference>
<dbReference type="Proteomes" id="UP001163046">
    <property type="component" value="Unassembled WGS sequence"/>
</dbReference>
<dbReference type="SMART" id="SM00409">
    <property type="entry name" value="IG"/>
    <property type="match status" value="1"/>
</dbReference>
<dbReference type="OrthoDB" id="10031018at2759"/>